<dbReference type="Pfam" id="PF12974">
    <property type="entry name" value="Phosphonate-bd"/>
    <property type="match status" value="1"/>
</dbReference>
<dbReference type="PANTHER" id="PTHR35841">
    <property type="entry name" value="PHOSPHONATES-BINDING PERIPLASMIC PROTEIN"/>
    <property type="match status" value="1"/>
</dbReference>
<dbReference type="STRING" id="1349767.GJA_1761"/>
<sequence length="267" mass="28851">MTWKIALPMYNVSVPVRDVYEAVLDTLIDALRAGGWIGQVELQRQPLLPDSWKDPDLLFSQTCGYPYMTQLQDHVQLLATPCYAVAGCSGSDYSSAIVVRSNGPISSLADARGHIAAANDPASNSGMNVLRHAVAPLARDGGFFGGVTWSGSHVASLGLVRDGAADIAAVDCVTFAYLQQENPAWLEGLSILQYSAPSPGLPMVAGKNVPPAVLRQLRQALLEPGPRLAQLMQSLHISGFQHRPHQDYARIMQLEREAREHGYPALV</sequence>
<dbReference type="Gene3D" id="3.40.190.10">
    <property type="entry name" value="Periplasmic binding protein-like II"/>
    <property type="match status" value="1"/>
</dbReference>
<protein>
    <submittedName>
        <fullName evidence="1">Putative ABC phosphate/phosphonate transporter, periplasmic ligand binding protein</fullName>
    </submittedName>
</protein>
<dbReference type="PATRIC" id="fig|1349767.4.peg.3537"/>
<keyword evidence="2" id="KW-1185">Reference proteome</keyword>
<name>W0V540_9BURK</name>
<dbReference type="SUPFAM" id="SSF53850">
    <property type="entry name" value="Periplasmic binding protein-like II"/>
    <property type="match status" value="1"/>
</dbReference>
<dbReference type="HOGENOM" id="CLU_051472_8_0_4"/>
<dbReference type="eggNOG" id="COG3221">
    <property type="taxonomic scope" value="Bacteria"/>
</dbReference>
<organism evidence="1 2">
    <name type="scientific">Janthinobacterium agaricidamnosum NBRC 102515 = DSM 9628</name>
    <dbReference type="NCBI Taxonomy" id="1349767"/>
    <lineage>
        <taxon>Bacteria</taxon>
        <taxon>Pseudomonadati</taxon>
        <taxon>Pseudomonadota</taxon>
        <taxon>Betaproteobacteria</taxon>
        <taxon>Burkholderiales</taxon>
        <taxon>Oxalobacteraceae</taxon>
        <taxon>Janthinobacterium</taxon>
    </lineage>
</organism>
<dbReference type="Proteomes" id="UP000027604">
    <property type="component" value="Chromosome I"/>
</dbReference>
<gene>
    <name evidence="1" type="ORF">GJA_1761</name>
</gene>
<evidence type="ECO:0000313" key="1">
    <source>
        <dbReference type="EMBL" id="CDG82397.1"/>
    </source>
</evidence>
<reference evidence="1 2" key="1">
    <citation type="journal article" date="2015" name="Genome Announc.">
        <title>Genome Sequence of Mushroom Soft-Rot Pathogen Janthinobacterium agaricidamnosum.</title>
        <authorList>
            <person name="Graupner K."/>
            <person name="Lackner G."/>
            <person name="Hertweck C."/>
        </authorList>
    </citation>
    <scope>NUCLEOTIDE SEQUENCE [LARGE SCALE GENOMIC DNA]</scope>
    <source>
        <strain evidence="2">NBRC 102515 / DSM 9628</strain>
    </source>
</reference>
<dbReference type="AlphaFoldDB" id="W0V540"/>
<evidence type="ECO:0000313" key="2">
    <source>
        <dbReference type="Proteomes" id="UP000027604"/>
    </source>
</evidence>
<dbReference type="RefSeq" id="WP_038490849.1">
    <property type="nucleotide sequence ID" value="NZ_BCTH01000005.1"/>
</dbReference>
<dbReference type="KEGG" id="jag:GJA_1761"/>
<dbReference type="PANTHER" id="PTHR35841:SF1">
    <property type="entry name" value="PHOSPHONATES-BINDING PERIPLASMIC PROTEIN"/>
    <property type="match status" value="1"/>
</dbReference>
<proteinExistence type="predicted"/>
<dbReference type="EMBL" id="HG322949">
    <property type="protein sequence ID" value="CDG82397.1"/>
    <property type="molecule type" value="Genomic_DNA"/>
</dbReference>
<dbReference type="OrthoDB" id="5599602at2"/>
<accession>W0V540</accession>